<evidence type="ECO:0000256" key="2">
    <source>
        <dbReference type="ARBA" id="ARBA00022679"/>
    </source>
</evidence>
<protein>
    <submittedName>
        <fullName evidence="3">16S rRNA (Guanine966-N2)-methyltransferase</fullName>
        <ecNumber evidence="3">2.1.1.171</ecNumber>
    </submittedName>
</protein>
<dbReference type="PANTHER" id="PTHR43542">
    <property type="entry name" value="METHYLTRANSFERASE"/>
    <property type="match status" value="1"/>
</dbReference>
<dbReference type="InterPro" id="IPR029063">
    <property type="entry name" value="SAM-dependent_MTases_sf"/>
</dbReference>
<dbReference type="PIRSF" id="PIRSF004553">
    <property type="entry name" value="CHP00095"/>
    <property type="match status" value="1"/>
</dbReference>
<dbReference type="RefSeq" id="WP_167167044.1">
    <property type="nucleotide sequence ID" value="NZ_BAAAOO010000013.1"/>
</dbReference>
<keyword evidence="4" id="KW-1185">Reference proteome</keyword>
<dbReference type="NCBIfam" id="TIGR00095">
    <property type="entry name" value="16S rRNA (guanine(966)-N(2))-methyltransferase RsmD"/>
    <property type="match status" value="1"/>
</dbReference>
<comment type="caution">
    <text evidence="3">The sequence shown here is derived from an EMBL/GenBank/DDBJ whole genome shotgun (WGS) entry which is preliminary data.</text>
</comment>
<keyword evidence="2 3" id="KW-0808">Transferase</keyword>
<dbReference type="Gene3D" id="3.40.50.150">
    <property type="entry name" value="Vaccinia Virus protein VP39"/>
    <property type="match status" value="1"/>
</dbReference>
<dbReference type="Proteomes" id="UP000749311">
    <property type="component" value="Unassembled WGS sequence"/>
</dbReference>
<evidence type="ECO:0000313" key="3">
    <source>
        <dbReference type="EMBL" id="NIH57394.1"/>
    </source>
</evidence>
<dbReference type="GO" id="GO:0052913">
    <property type="term" value="F:16S rRNA (guanine(966)-N(2))-methyltransferase activity"/>
    <property type="evidence" value="ECO:0007669"/>
    <property type="project" value="UniProtKB-EC"/>
</dbReference>
<gene>
    <name evidence="3" type="ORF">FB473_002039</name>
</gene>
<organism evidence="3 4">
    <name type="scientific">Brooklawnia cerclae</name>
    <dbReference type="NCBI Taxonomy" id="349934"/>
    <lineage>
        <taxon>Bacteria</taxon>
        <taxon>Bacillati</taxon>
        <taxon>Actinomycetota</taxon>
        <taxon>Actinomycetes</taxon>
        <taxon>Propionibacteriales</taxon>
        <taxon>Propionibacteriaceae</taxon>
        <taxon>Brooklawnia</taxon>
    </lineage>
</organism>
<sequence>MSRIIAGRAGGARLRVPQGGRTRPTTDRVREALFSSLAVWAGGADRSPDDQLSGLRVLDLYAGSGAVGLEAASRGAREVVLVERDRAAARLIRGNAEAAGLADRVRVVTGSVEQFLAGAPGTVGSDEAAVPAAAASLGVAPFFDVVWLDPPYAVPSAEVDEVLGRVCRGWLADDGLVVAERSRRDPPPGWPAGLSDSWSRRYGETQLHFGRTASHDDPEGDE</sequence>
<proteinExistence type="predicted"/>
<dbReference type="SUPFAM" id="SSF53335">
    <property type="entry name" value="S-adenosyl-L-methionine-dependent methyltransferases"/>
    <property type="match status" value="1"/>
</dbReference>
<dbReference type="EMBL" id="JAAMOZ010000001">
    <property type="protein sequence ID" value="NIH57394.1"/>
    <property type="molecule type" value="Genomic_DNA"/>
</dbReference>
<dbReference type="EC" id="2.1.1.171" evidence="3"/>
<dbReference type="PANTHER" id="PTHR43542:SF1">
    <property type="entry name" value="METHYLTRANSFERASE"/>
    <property type="match status" value="1"/>
</dbReference>
<dbReference type="Pfam" id="PF03602">
    <property type="entry name" value="Cons_hypoth95"/>
    <property type="match status" value="1"/>
</dbReference>
<accession>A0ABX0SG94</accession>
<dbReference type="InterPro" id="IPR004398">
    <property type="entry name" value="RNA_MeTrfase_RsmD"/>
</dbReference>
<keyword evidence="1 3" id="KW-0489">Methyltransferase</keyword>
<name>A0ABX0SG94_9ACTN</name>
<evidence type="ECO:0000313" key="4">
    <source>
        <dbReference type="Proteomes" id="UP000749311"/>
    </source>
</evidence>
<dbReference type="CDD" id="cd02440">
    <property type="entry name" value="AdoMet_MTases"/>
    <property type="match status" value="1"/>
</dbReference>
<reference evidence="3 4" key="1">
    <citation type="submission" date="2020-02" db="EMBL/GenBank/DDBJ databases">
        <title>Sequencing the genomes of 1000 actinobacteria strains.</title>
        <authorList>
            <person name="Klenk H.-P."/>
        </authorList>
    </citation>
    <scope>NUCLEOTIDE SEQUENCE [LARGE SCALE GENOMIC DNA]</scope>
    <source>
        <strain evidence="3 4">DSM 19609</strain>
    </source>
</reference>
<evidence type="ECO:0000256" key="1">
    <source>
        <dbReference type="ARBA" id="ARBA00022603"/>
    </source>
</evidence>